<feature type="transmembrane region" description="Helical" evidence="1">
    <location>
        <begin position="92"/>
        <end position="112"/>
    </location>
</feature>
<dbReference type="AlphaFoldDB" id="A0A6N2RKG5"/>
<dbReference type="InterPro" id="IPR000620">
    <property type="entry name" value="EamA_dom"/>
</dbReference>
<feature type="transmembrane region" description="Helical" evidence="1">
    <location>
        <begin position="215"/>
        <end position="235"/>
    </location>
</feature>
<feature type="transmembrane region" description="Helical" evidence="1">
    <location>
        <begin position="187"/>
        <end position="203"/>
    </location>
</feature>
<keyword evidence="1" id="KW-0472">Membrane</keyword>
<evidence type="ECO:0000259" key="2">
    <source>
        <dbReference type="Pfam" id="PF00892"/>
    </source>
</evidence>
<feature type="transmembrane region" description="Helical" evidence="1">
    <location>
        <begin position="20"/>
        <end position="45"/>
    </location>
</feature>
<dbReference type="GO" id="GO:0016020">
    <property type="term" value="C:membrane"/>
    <property type="evidence" value="ECO:0007669"/>
    <property type="project" value="InterPro"/>
</dbReference>
<name>A0A6N2RKG5_9BACT</name>
<dbReference type="EMBL" id="CACRSK010000001">
    <property type="protein sequence ID" value="VYS80641.1"/>
    <property type="molecule type" value="Genomic_DNA"/>
</dbReference>
<dbReference type="SUPFAM" id="SSF103481">
    <property type="entry name" value="Multidrug resistance efflux transporter EmrE"/>
    <property type="match status" value="2"/>
</dbReference>
<protein>
    <submittedName>
        <fullName evidence="3">EamA-like transporter family protein</fullName>
    </submittedName>
</protein>
<feature type="transmembrane region" description="Helical" evidence="1">
    <location>
        <begin position="119"/>
        <end position="138"/>
    </location>
</feature>
<dbReference type="RefSeq" id="WP_156846936.1">
    <property type="nucleotide sequence ID" value="NZ_CACRSK010000001.1"/>
</dbReference>
<dbReference type="InterPro" id="IPR037185">
    <property type="entry name" value="EmrE-like"/>
</dbReference>
<sequence length="290" mass="31957">MSGFFLGLFSGIFWSIDTVLLSYSTLIILLTAFIHDGFGFLLLSIKSSFSKTSNFKNIVKSDSFKIVIFAGLIGGPIGMGSYIIAISLIGPALATCISITYPVIATLLARFLLKEKLNLIGKIGLCIAIVSTILLYSLNIKFNISILGFVFALITALSWGSECVIIKKAFIKDSSLSEFSALCIRQGISFTTYCFIAFIYFLYTDFNTNFQVKDFNIVFLASIFGTISYLFYYAAIKKIGVLKAMGLNISYSAWTVLIMFFISGQFMLTTFILALFIITGSMLTNINNKG</sequence>
<evidence type="ECO:0000313" key="3">
    <source>
        <dbReference type="EMBL" id="VYS80641.1"/>
    </source>
</evidence>
<feature type="domain" description="EamA" evidence="2">
    <location>
        <begin position="2"/>
        <end position="136"/>
    </location>
</feature>
<keyword evidence="1" id="KW-0812">Transmembrane</keyword>
<dbReference type="Pfam" id="PF00892">
    <property type="entry name" value="EamA"/>
    <property type="match status" value="1"/>
</dbReference>
<feature type="transmembrane region" description="Helical" evidence="1">
    <location>
        <begin position="256"/>
        <end position="278"/>
    </location>
</feature>
<organism evidence="3">
    <name type="scientific">Campylobacter ureolyticus</name>
    <dbReference type="NCBI Taxonomy" id="827"/>
    <lineage>
        <taxon>Bacteria</taxon>
        <taxon>Pseudomonadati</taxon>
        <taxon>Campylobacterota</taxon>
        <taxon>Epsilonproteobacteria</taxon>
        <taxon>Campylobacterales</taxon>
        <taxon>Campylobacteraceae</taxon>
        <taxon>Campylobacter</taxon>
    </lineage>
</organism>
<accession>A0A6N2RKG5</accession>
<feature type="transmembrane region" description="Helical" evidence="1">
    <location>
        <begin position="66"/>
        <end position="86"/>
    </location>
</feature>
<gene>
    <name evidence="3" type="ORF">CULFYP111_00452</name>
</gene>
<evidence type="ECO:0000256" key="1">
    <source>
        <dbReference type="SAM" id="Phobius"/>
    </source>
</evidence>
<proteinExistence type="predicted"/>
<keyword evidence="1" id="KW-1133">Transmembrane helix</keyword>
<feature type="transmembrane region" description="Helical" evidence="1">
    <location>
        <begin position="144"/>
        <end position="166"/>
    </location>
</feature>
<reference evidence="3" key="1">
    <citation type="submission" date="2019-11" db="EMBL/GenBank/DDBJ databases">
        <authorList>
            <person name="Feng L."/>
        </authorList>
    </citation>
    <scope>NUCLEOTIDE SEQUENCE</scope>
    <source>
        <strain evidence="3">CUreolyticusLFYP111</strain>
    </source>
</reference>